<accession>A0A162J7Q0</accession>
<sequence length="294" mass="35483">MKKPLITSKIEIIEEFPFSKKTEACNYTSLLNTIKEDNENYFVSSENKKIIVKKETIIYNNKKVKKKDLNRREWTELEYAQLVYLRQAGATFNAIAKAIRREPTLCSKHYEQLYAEDIPKYKKIFEENFDINQFNFIKKKDIIKNEKKAKFRKLCEFSEIEKIYLVGLKNHKIKSIFWNHLLNRKDADVLDFKQTLSKMSRRELDKYHQSFERMKRNSEFLQDTLIELSALHYGEWTIEELTQLVYMKWVRKMTFIEIGKILNRNHSTCQKKMSNMTPEQIEHFIKKGKEKYEK</sequence>
<gene>
    <name evidence="1" type="ORF">A2J07_00710</name>
</gene>
<organism evidence="1 2">
    <name type="scientific">Fusobacterium necrophorum subsp. funduliforme</name>
    <dbReference type="NCBI Taxonomy" id="143387"/>
    <lineage>
        <taxon>Bacteria</taxon>
        <taxon>Fusobacteriati</taxon>
        <taxon>Fusobacteriota</taxon>
        <taxon>Fusobacteriia</taxon>
        <taxon>Fusobacteriales</taxon>
        <taxon>Fusobacteriaceae</taxon>
        <taxon>Fusobacterium</taxon>
    </lineage>
</organism>
<dbReference type="RefSeq" id="WP_062680823.1">
    <property type="nucleotide sequence ID" value="NZ_CAXOUF010000029.1"/>
</dbReference>
<evidence type="ECO:0000313" key="1">
    <source>
        <dbReference type="EMBL" id="KYL05289.1"/>
    </source>
</evidence>
<name>A0A162J7Q0_9FUSO</name>
<dbReference type="EMBL" id="LVEA01000001">
    <property type="protein sequence ID" value="KYL05289.1"/>
    <property type="molecule type" value="Genomic_DNA"/>
</dbReference>
<dbReference type="AlphaFoldDB" id="A0A162J7Q0"/>
<reference evidence="1 2" key="1">
    <citation type="submission" date="2016-03" db="EMBL/GenBank/DDBJ databases">
        <title>Comparative genomics of human isolates of Fusobacterium necrophorum.</title>
        <authorList>
            <person name="Jensen A."/>
            <person name="Bank S."/>
            <person name="Andersen P.S."/>
            <person name="Kristensen L.H."/>
            <person name="Prag J."/>
        </authorList>
    </citation>
    <scope>NUCLEOTIDE SEQUENCE [LARGE SCALE GENOMIC DNA]</scope>
    <source>
        <strain evidence="1 2">LS_1264</strain>
    </source>
</reference>
<evidence type="ECO:0000313" key="2">
    <source>
        <dbReference type="Proteomes" id="UP000075816"/>
    </source>
</evidence>
<proteinExistence type="predicted"/>
<dbReference type="Proteomes" id="UP000075816">
    <property type="component" value="Unassembled WGS sequence"/>
</dbReference>
<protein>
    <submittedName>
        <fullName evidence="1">Uncharacterized protein</fullName>
    </submittedName>
</protein>
<comment type="caution">
    <text evidence="1">The sequence shown here is derived from an EMBL/GenBank/DDBJ whole genome shotgun (WGS) entry which is preliminary data.</text>
</comment>